<dbReference type="GO" id="GO:0003729">
    <property type="term" value="F:mRNA binding"/>
    <property type="evidence" value="ECO:0007669"/>
    <property type="project" value="TreeGrafter"/>
</dbReference>
<dbReference type="PANTHER" id="PTHR23003:SF62">
    <property type="entry name" value="SERINE_ARGININE (SR)-TYPE SHUTTLING MRNA BINDING PROTEIN NPL3"/>
    <property type="match status" value="1"/>
</dbReference>
<feature type="compositionally biased region" description="Basic and acidic residues" evidence="7">
    <location>
        <begin position="228"/>
        <end position="238"/>
    </location>
</feature>
<keyword evidence="3" id="KW-0677">Repeat</keyword>
<dbReference type="Gene3D" id="3.30.70.330">
    <property type="match status" value="2"/>
</dbReference>
<dbReference type="PANTHER" id="PTHR23003">
    <property type="entry name" value="RNA RECOGNITION MOTIF RRM DOMAIN CONTAINING PROTEIN"/>
    <property type="match status" value="1"/>
</dbReference>
<feature type="region of interest" description="Disordered" evidence="7">
    <location>
        <begin position="70"/>
        <end position="140"/>
    </location>
</feature>
<proteinExistence type="predicted"/>
<dbReference type="GO" id="GO:0006397">
    <property type="term" value="P:mRNA processing"/>
    <property type="evidence" value="ECO:0007669"/>
    <property type="project" value="UniProtKB-KW"/>
</dbReference>
<evidence type="ECO:0000259" key="8">
    <source>
        <dbReference type="PROSITE" id="PS50102"/>
    </source>
</evidence>
<evidence type="ECO:0000256" key="3">
    <source>
        <dbReference type="ARBA" id="ARBA00022737"/>
    </source>
</evidence>
<feature type="domain" description="RRM" evidence="8">
    <location>
        <begin position="4"/>
        <end position="74"/>
    </location>
</feature>
<dbReference type="GO" id="GO:0005737">
    <property type="term" value="C:cytoplasm"/>
    <property type="evidence" value="ECO:0007669"/>
    <property type="project" value="TreeGrafter"/>
</dbReference>
<feature type="compositionally biased region" description="Gly residues" evidence="7">
    <location>
        <begin position="214"/>
        <end position="226"/>
    </location>
</feature>
<feature type="compositionally biased region" description="Gly residues" evidence="7">
    <location>
        <begin position="88"/>
        <end position="126"/>
    </location>
</feature>
<feature type="region of interest" description="Disordered" evidence="7">
    <location>
        <begin position="207"/>
        <end position="311"/>
    </location>
</feature>
<organism evidence="9 10">
    <name type="scientific">Microbotryum saponariae</name>
    <dbReference type="NCBI Taxonomy" id="289078"/>
    <lineage>
        <taxon>Eukaryota</taxon>
        <taxon>Fungi</taxon>
        <taxon>Dikarya</taxon>
        <taxon>Basidiomycota</taxon>
        <taxon>Pucciniomycotina</taxon>
        <taxon>Microbotryomycetes</taxon>
        <taxon>Microbotryales</taxon>
        <taxon>Microbotryaceae</taxon>
        <taxon>Microbotryum</taxon>
    </lineage>
</organism>
<evidence type="ECO:0000313" key="9">
    <source>
        <dbReference type="EMBL" id="SDA01965.1"/>
    </source>
</evidence>
<sequence>MSGRRLYIGHLGPDVQRQDLEGYFSPLGRIVDIRVMGGFAFLEYEDLKDAEAAVADLNGRDFMGDRISVEFAKPPRPREDRFGPPRGAPGGYGDRGDRGGYGGDRGGGYGGDRGYDRGGYGGGGGAYDRPPPRGPPPPRGFRLVVNGIPDGVSWQDLKDFGRTAGNVGYSDVDRNTGTGYIEYGSRSDADEAIRILNNTQFNGATVTVEDAAPGAGGSRGGGGGGYDSRPRYDDRGGDRGYSSRGSDRRDDRDDRGPPPRRDERDDRRDDYRRRSVSPARRDRSPEPRRSAGADVGGRSPPPPAARDDSGW</sequence>
<reference evidence="10" key="1">
    <citation type="submission" date="2016-10" db="EMBL/GenBank/DDBJ databases">
        <authorList>
            <person name="Jeantristanb JTB J.-T."/>
            <person name="Ricardo R."/>
        </authorList>
    </citation>
    <scope>NUCLEOTIDE SEQUENCE [LARGE SCALE GENOMIC DNA]</scope>
</reference>
<dbReference type="STRING" id="289078.A0A2X0KB71"/>
<protein>
    <submittedName>
        <fullName evidence="9">BZ3500_MvSof-1268-A1-R1_Chr10-2g03032 protein</fullName>
    </submittedName>
</protein>
<keyword evidence="2" id="KW-0507">mRNA processing</keyword>
<gene>
    <name evidence="9" type="ORF">BZ3500_MVSOF-1268-A1-R1_CHR10-2G03032</name>
</gene>
<dbReference type="InterPro" id="IPR050374">
    <property type="entry name" value="RRT5_SRSF_SR"/>
</dbReference>
<comment type="subcellular location">
    <subcellularLocation>
        <location evidence="1">Nucleus</location>
    </subcellularLocation>
</comment>
<dbReference type="AlphaFoldDB" id="A0A2X0KB71"/>
<evidence type="ECO:0000313" key="10">
    <source>
        <dbReference type="Proteomes" id="UP000249723"/>
    </source>
</evidence>
<keyword evidence="5" id="KW-0539">Nucleus</keyword>
<feature type="compositionally biased region" description="Basic and acidic residues" evidence="7">
    <location>
        <begin position="245"/>
        <end position="291"/>
    </location>
</feature>
<dbReference type="EMBL" id="FMWP01000117">
    <property type="protein sequence ID" value="SDA01965.1"/>
    <property type="molecule type" value="Genomic_DNA"/>
</dbReference>
<dbReference type="SUPFAM" id="SSF54928">
    <property type="entry name" value="RNA-binding domain, RBD"/>
    <property type="match status" value="1"/>
</dbReference>
<dbReference type="InterPro" id="IPR012677">
    <property type="entry name" value="Nucleotide-bd_a/b_plait_sf"/>
</dbReference>
<evidence type="ECO:0000256" key="2">
    <source>
        <dbReference type="ARBA" id="ARBA00022664"/>
    </source>
</evidence>
<evidence type="ECO:0000256" key="5">
    <source>
        <dbReference type="ARBA" id="ARBA00023242"/>
    </source>
</evidence>
<evidence type="ECO:0000256" key="7">
    <source>
        <dbReference type="SAM" id="MobiDB-lite"/>
    </source>
</evidence>
<evidence type="ECO:0000256" key="4">
    <source>
        <dbReference type="ARBA" id="ARBA00022884"/>
    </source>
</evidence>
<dbReference type="GO" id="GO:0005634">
    <property type="term" value="C:nucleus"/>
    <property type="evidence" value="ECO:0007669"/>
    <property type="project" value="UniProtKB-SubCell"/>
</dbReference>
<evidence type="ECO:0000256" key="1">
    <source>
        <dbReference type="ARBA" id="ARBA00004123"/>
    </source>
</evidence>
<dbReference type="SMART" id="SM00360">
    <property type="entry name" value="RRM"/>
    <property type="match status" value="2"/>
</dbReference>
<evidence type="ECO:0000256" key="6">
    <source>
        <dbReference type="PROSITE-ProRule" id="PRU00176"/>
    </source>
</evidence>
<keyword evidence="4 6" id="KW-0694">RNA-binding</keyword>
<dbReference type="Proteomes" id="UP000249723">
    <property type="component" value="Unassembled WGS sequence"/>
</dbReference>
<name>A0A2X0KB71_9BASI</name>
<accession>A0A2X0KB71</accession>
<dbReference type="OrthoDB" id="1099063at2759"/>
<dbReference type="InterPro" id="IPR035979">
    <property type="entry name" value="RBD_domain_sf"/>
</dbReference>
<keyword evidence="10" id="KW-1185">Reference proteome</keyword>
<dbReference type="InterPro" id="IPR000504">
    <property type="entry name" value="RRM_dom"/>
</dbReference>
<dbReference type="PROSITE" id="PS50102">
    <property type="entry name" value="RRM"/>
    <property type="match status" value="2"/>
</dbReference>
<dbReference type="CDD" id="cd12339">
    <property type="entry name" value="RRM2_SRSF1_4_like"/>
    <property type="match status" value="1"/>
</dbReference>
<dbReference type="Pfam" id="PF00076">
    <property type="entry name" value="RRM_1"/>
    <property type="match status" value="2"/>
</dbReference>
<feature type="domain" description="RRM" evidence="8">
    <location>
        <begin position="141"/>
        <end position="213"/>
    </location>
</feature>